<dbReference type="EMBL" id="FMZM01000008">
    <property type="protein sequence ID" value="SDD47596.1"/>
    <property type="molecule type" value="Genomic_DNA"/>
</dbReference>
<dbReference type="OrthoDB" id="5193125at2"/>
<accession>A0A1G6V3X3</accession>
<name>A0A1G6V3X3_9ACTN</name>
<dbReference type="Proteomes" id="UP000199034">
    <property type="component" value="Unassembled WGS sequence"/>
</dbReference>
<evidence type="ECO:0000313" key="1">
    <source>
        <dbReference type="EMBL" id="SDD47596.1"/>
    </source>
</evidence>
<keyword evidence="2" id="KW-1185">Reference proteome</keyword>
<dbReference type="STRING" id="1045774.SAMN05421872_108164"/>
<reference evidence="1 2" key="1">
    <citation type="submission" date="2016-10" db="EMBL/GenBank/DDBJ databases">
        <authorList>
            <person name="de Groot N.N."/>
        </authorList>
    </citation>
    <scope>NUCLEOTIDE SEQUENCE [LARGE SCALE GENOMIC DNA]</scope>
    <source>
        <strain evidence="1 2">CGMCC 4.6858</strain>
    </source>
</reference>
<dbReference type="AlphaFoldDB" id="A0A1G6V3X3"/>
<organism evidence="1 2">
    <name type="scientific">Nocardioides lianchengensis</name>
    <dbReference type="NCBI Taxonomy" id="1045774"/>
    <lineage>
        <taxon>Bacteria</taxon>
        <taxon>Bacillati</taxon>
        <taxon>Actinomycetota</taxon>
        <taxon>Actinomycetes</taxon>
        <taxon>Propionibacteriales</taxon>
        <taxon>Nocardioidaceae</taxon>
        <taxon>Nocardioides</taxon>
    </lineage>
</organism>
<proteinExistence type="predicted"/>
<gene>
    <name evidence="1" type="ORF">SAMN05421872_108164</name>
</gene>
<evidence type="ECO:0000313" key="2">
    <source>
        <dbReference type="Proteomes" id="UP000199034"/>
    </source>
</evidence>
<protein>
    <submittedName>
        <fullName evidence="1">Uncharacterized protein</fullName>
    </submittedName>
</protein>
<sequence>MSTPTATLVHDLDVLHSSYVSAINLAIESGQDDYVAELAASYDREATLMVAQREGKTHLLPLRRRRAA</sequence>
<dbReference type="RefSeq" id="WP_090858027.1">
    <property type="nucleotide sequence ID" value="NZ_FMZM01000008.1"/>
</dbReference>